<dbReference type="PANTHER" id="PTHR11439">
    <property type="entry name" value="GAG-POL-RELATED RETROTRANSPOSON"/>
    <property type="match status" value="1"/>
</dbReference>
<gene>
    <name evidence="2" type="ORF">SNAT2548_LOCUS8748</name>
</gene>
<organism evidence="2 3">
    <name type="scientific">Symbiodinium natans</name>
    <dbReference type="NCBI Taxonomy" id="878477"/>
    <lineage>
        <taxon>Eukaryota</taxon>
        <taxon>Sar</taxon>
        <taxon>Alveolata</taxon>
        <taxon>Dinophyceae</taxon>
        <taxon>Suessiales</taxon>
        <taxon>Symbiodiniaceae</taxon>
        <taxon>Symbiodinium</taxon>
    </lineage>
</organism>
<dbReference type="CDD" id="cd09272">
    <property type="entry name" value="RNase_HI_RT_Ty1"/>
    <property type="match status" value="1"/>
</dbReference>
<accession>A0A812KKK9</accession>
<protein>
    <submittedName>
        <fullName evidence="2">Uncharacterized protein</fullName>
    </submittedName>
</protein>
<feature type="region of interest" description="Disordered" evidence="1">
    <location>
        <begin position="1"/>
        <end position="27"/>
    </location>
</feature>
<reference evidence="2" key="1">
    <citation type="submission" date="2021-02" db="EMBL/GenBank/DDBJ databases">
        <authorList>
            <person name="Dougan E. K."/>
            <person name="Rhodes N."/>
            <person name="Thang M."/>
            <person name="Chan C."/>
        </authorList>
    </citation>
    <scope>NUCLEOTIDE SEQUENCE</scope>
</reference>
<dbReference type="PANTHER" id="PTHR11439:SF483">
    <property type="entry name" value="PEPTIDE SYNTHASE GLIP-LIKE, PUTATIVE (AFU_ORTHOLOGUE AFUA_3G12920)-RELATED"/>
    <property type="match status" value="1"/>
</dbReference>
<keyword evidence="3" id="KW-1185">Reference proteome</keyword>
<name>A0A812KKK9_9DINO</name>
<dbReference type="Proteomes" id="UP000604046">
    <property type="component" value="Unassembled WGS sequence"/>
</dbReference>
<proteinExistence type="predicted"/>
<comment type="caution">
    <text evidence="2">The sequence shown here is derived from an EMBL/GenBank/DDBJ whole genome shotgun (WGS) entry which is preliminary data.</text>
</comment>
<evidence type="ECO:0000256" key="1">
    <source>
        <dbReference type="SAM" id="MobiDB-lite"/>
    </source>
</evidence>
<evidence type="ECO:0000313" key="2">
    <source>
        <dbReference type="EMBL" id="CAE7225868.1"/>
    </source>
</evidence>
<dbReference type="EMBL" id="CAJNDS010000657">
    <property type="protein sequence ID" value="CAE7225868.1"/>
    <property type="molecule type" value="Genomic_DNA"/>
</dbReference>
<dbReference type="OrthoDB" id="434790at2759"/>
<sequence>MRSRACGGTQKRDGTLEEPCGEPTSAEPSAETVLLLSSLLSAERNEPNTRLEHVLACVESVPSLVLCQPLLQSVQETLGSEYWLLDSGASSCVVTRKSLEQLHHDEIVPCGALFTAANGAPVPFLGRCSVVLRVRTRDEKGVIKDGVCRVPVMVGDTPYNILSTSALGRLGWRVVLDEGVHVSRVRTPVEMIDTCIWCDTPWIKVLDSSGHDQMLALFEEDVCEQDVATSASVGHVAVLSRRTQEELEVHRTKGHVPFHPDCEHCVKSRGVNRHRRRLEHGLETEIVADFMYLSAVGESVSVVDQQTDDSFKVLVLRESFSSCVGAIVMTENVSKDRALLMKWLAEFGLFGASDRYTFLVRKAAPQAHEQIGGAERTVRVLKEGLATLQSDFQELGFALVFRRDLVQLVLTYLCMSGNANDKAFGGERAPKEIDREHRVSIQWLLASFQAHRKSSLSDLDRLMDVERVIACCALDLERDCRMGVRAVIDMKLGCAVSWLRSLLESLLRTHQLQKWCRMHLQRWKKLEKPKMHKMVLKCHCRVQRNCDVSPKLLQLSFLSDRFQEGEQGDVPGLVPVAPSAPSEALEMSSEIDHDVDMPMEDDIRTEPELTTRSVKRSSEVPVEKLEEEMRQGVNACVVQVHNCETGNDIYMPLSSFVEQAFQVTQHVPLLSGLLDSVQFAPNATSVVVPFGKRSHLRVWRPRSAVDDSTLSELPGDEVMEGMLKEVNNLSHMETGDLLTASELQALEKKFPGGDVSHAFMATPLRERDVVMKFPLSDRAYCWCMFDDFLLMTPTEEDANRIFEAIERLVELKRTGVIRSSAAGGGVLRFIGRVISRRKGEASLTVSLPQDYLDDTFNAYGLSGKGTSSPPDVAVHVEKEGGLPLSPEAYARFRSALGKVAWMTQTRQDLRAYVSILATQQSIPTNNTEQGLRALLRYLQNDMCVAVRLPAASDVLHQQKHFSQQKHMVCFSDASHAPLRCTKKRGITGGVLTVDGCVVKTLCRHQQLVSLSSMESELFALQAVAQEMSSLGKFLGRVFGTFGEVEAAEIPGVLFSDSESSLKLLKNMDIPKRSRHLEIRVEWLKSRVVEGQLVLAFRKGVDNPSDLLTKCLGSAAFGIHRQSLGFELFASPICSLANASRRYVVVEVCCREQSSIQAVCSMLGVSYAGVCANMQSPKVFASLKSYLANFEKSDVFVHVSTPCSSGSPLRNFTHGRVSSEQTRSDWEWFEVFPSVRKYLCLGAHSSFELPWSNRIWGYAMCKRVLREAKHDFEVPVKLCVTGLTAKAYREGFGLHLNV</sequence>
<evidence type="ECO:0000313" key="3">
    <source>
        <dbReference type="Proteomes" id="UP000604046"/>
    </source>
</evidence>